<feature type="transmembrane region" description="Helical" evidence="6">
    <location>
        <begin position="223"/>
        <end position="242"/>
    </location>
</feature>
<dbReference type="EMBL" id="OBEL01000001">
    <property type="protein sequence ID" value="SNZ06944.1"/>
    <property type="molecule type" value="Genomic_DNA"/>
</dbReference>
<dbReference type="Pfam" id="PF03595">
    <property type="entry name" value="SLAC1"/>
    <property type="match status" value="1"/>
</dbReference>
<feature type="transmembrane region" description="Helical" evidence="6">
    <location>
        <begin position="254"/>
        <end position="270"/>
    </location>
</feature>
<dbReference type="Gene3D" id="1.50.10.150">
    <property type="entry name" value="Voltage-dependent anion channel"/>
    <property type="match status" value="1"/>
</dbReference>
<dbReference type="InterPro" id="IPR052951">
    <property type="entry name" value="Tellurite_res_ion_channel"/>
</dbReference>
<evidence type="ECO:0000313" key="7">
    <source>
        <dbReference type="EMBL" id="SNZ06944.1"/>
    </source>
</evidence>
<keyword evidence="2 6" id="KW-0812">Transmembrane</keyword>
<evidence type="ECO:0000256" key="5">
    <source>
        <dbReference type="SAM" id="MobiDB-lite"/>
    </source>
</evidence>
<feature type="transmembrane region" description="Helical" evidence="6">
    <location>
        <begin position="191"/>
        <end position="211"/>
    </location>
</feature>
<evidence type="ECO:0000256" key="3">
    <source>
        <dbReference type="ARBA" id="ARBA00022989"/>
    </source>
</evidence>
<dbReference type="OrthoDB" id="958273at2"/>
<evidence type="ECO:0000256" key="4">
    <source>
        <dbReference type="ARBA" id="ARBA00023136"/>
    </source>
</evidence>
<dbReference type="GO" id="GO:0046583">
    <property type="term" value="F:monoatomic cation efflux transmembrane transporter activity"/>
    <property type="evidence" value="ECO:0007669"/>
    <property type="project" value="TreeGrafter"/>
</dbReference>
<keyword evidence="8" id="KW-1185">Reference proteome</keyword>
<reference evidence="7 8" key="1">
    <citation type="submission" date="2017-09" db="EMBL/GenBank/DDBJ databases">
        <authorList>
            <person name="Ehlers B."/>
            <person name="Leendertz F.H."/>
        </authorList>
    </citation>
    <scope>NUCLEOTIDE SEQUENCE [LARGE SCALE GENOMIC DNA]</scope>
    <source>
        <strain evidence="7 8">DSM 18289</strain>
    </source>
</reference>
<name>A0A285NBS3_9HYPH</name>
<evidence type="ECO:0000256" key="2">
    <source>
        <dbReference type="ARBA" id="ARBA00022692"/>
    </source>
</evidence>
<organism evidence="7 8">
    <name type="scientific">Cohaesibacter gelatinilyticus</name>
    <dbReference type="NCBI Taxonomy" id="372072"/>
    <lineage>
        <taxon>Bacteria</taxon>
        <taxon>Pseudomonadati</taxon>
        <taxon>Pseudomonadota</taxon>
        <taxon>Alphaproteobacteria</taxon>
        <taxon>Hyphomicrobiales</taxon>
        <taxon>Cohaesibacteraceae</taxon>
    </lineage>
</organism>
<protein>
    <submittedName>
        <fullName evidence="7">Tellurite resistance protein</fullName>
    </submittedName>
</protein>
<dbReference type="InterPro" id="IPR004695">
    <property type="entry name" value="SLAC1/Mae1/Ssu1/TehA"/>
</dbReference>
<dbReference type="PANTHER" id="PTHR37955">
    <property type="entry name" value="TELLURITE RESISTANCE PROTEIN TEHA"/>
    <property type="match status" value="1"/>
</dbReference>
<dbReference type="PANTHER" id="PTHR37955:SF1">
    <property type="entry name" value="DEP DOMAIN-CONTAINING PROTEIN"/>
    <property type="match status" value="1"/>
</dbReference>
<feature type="transmembrane region" description="Helical" evidence="6">
    <location>
        <begin position="306"/>
        <end position="328"/>
    </location>
</feature>
<feature type="transmembrane region" description="Helical" evidence="6">
    <location>
        <begin position="132"/>
        <end position="155"/>
    </location>
</feature>
<feature type="transmembrane region" description="Helical" evidence="6">
    <location>
        <begin position="35"/>
        <end position="53"/>
    </location>
</feature>
<comment type="subcellular location">
    <subcellularLocation>
        <location evidence="1">Membrane</location>
        <topology evidence="1">Multi-pass membrane protein</topology>
    </subcellularLocation>
</comment>
<dbReference type="Proteomes" id="UP000219439">
    <property type="component" value="Unassembled WGS sequence"/>
</dbReference>
<dbReference type="RefSeq" id="WP_097151899.1">
    <property type="nucleotide sequence ID" value="NZ_OBEL01000001.1"/>
</dbReference>
<feature type="transmembrane region" description="Helical" evidence="6">
    <location>
        <begin position="107"/>
        <end position="126"/>
    </location>
</feature>
<feature type="transmembrane region" description="Helical" evidence="6">
    <location>
        <begin position="65"/>
        <end position="86"/>
    </location>
</feature>
<proteinExistence type="predicted"/>
<evidence type="ECO:0000256" key="1">
    <source>
        <dbReference type="ARBA" id="ARBA00004141"/>
    </source>
</evidence>
<dbReference type="CDD" id="cd09323">
    <property type="entry name" value="TDT_SLAC1_like"/>
    <property type="match status" value="1"/>
</dbReference>
<dbReference type="AlphaFoldDB" id="A0A285NBS3"/>
<evidence type="ECO:0000256" key="6">
    <source>
        <dbReference type="SAM" id="Phobius"/>
    </source>
</evidence>
<feature type="transmembrane region" description="Helical" evidence="6">
    <location>
        <begin position="167"/>
        <end position="185"/>
    </location>
</feature>
<evidence type="ECO:0000313" key="8">
    <source>
        <dbReference type="Proteomes" id="UP000219439"/>
    </source>
</evidence>
<keyword evidence="3 6" id="KW-1133">Transmembrane helix</keyword>
<feature type="transmembrane region" description="Helical" evidence="6">
    <location>
        <begin position="282"/>
        <end position="300"/>
    </location>
</feature>
<dbReference type="GO" id="GO:0005886">
    <property type="term" value="C:plasma membrane"/>
    <property type="evidence" value="ECO:0007669"/>
    <property type="project" value="TreeGrafter"/>
</dbReference>
<feature type="region of interest" description="Disordered" evidence="5">
    <location>
        <begin position="1"/>
        <end position="28"/>
    </location>
</feature>
<gene>
    <name evidence="7" type="ORF">SAMN06265368_0592</name>
</gene>
<sequence>MTHGTTNASAGEQSVGQGSDAQNEQTQPHSKLEHFPNAFFAMVMGLAGFTLAAERLEKTVGVAHQGSLILVVLTTIVFAILLGFYAMKAARYPHMIKWEWNHPVRMCFFPAASIGLILLGTAMGPFSNDLAIGIWGLGAVLHLIGTLAVLTAWIGHRCFEPLHLNPAWFIPVVGNIIVPIAGARFGMMEFAWFYFSVGLVFWIVLLTLVFNRLVFHNPLPERLLPTLMILIAPPGVGFVAYVTMVGDLDPFARIIYYTGVMFFLIILIQVPKLARIPFALSWWAYSFPLAALTIATFLYAEKAQSGTHEIAGMGLFALLTLVIIGLLARTAKAIANDQVCKPE</sequence>
<keyword evidence="4 6" id="KW-0472">Membrane</keyword>
<dbReference type="InterPro" id="IPR038665">
    <property type="entry name" value="Voltage-dep_anion_channel_sf"/>
</dbReference>
<accession>A0A285NBS3</accession>